<keyword evidence="4 8" id="KW-0479">Metal-binding</keyword>
<comment type="cofactor">
    <cofactor evidence="1 8">
        <name>Mg(2+)</name>
        <dbReference type="ChEBI" id="CHEBI:18420"/>
    </cofactor>
</comment>
<protein>
    <recommendedName>
        <fullName evidence="8">Ribonuclease VapC</fullName>
        <shortName evidence="8">RNase VapC</shortName>
        <ecNumber evidence="8">3.1.-.-</ecNumber>
    </recommendedName>
    <alternativeName>
        <fullName evidence="8">Toxin VapC</fullName>
    </alternativeName>
</protein>
<dbReference type="Pfam" id="PF01850">
    <property type="entry name" value="PIN"/>
    <property type="match status" value="1"/>
</dbReference>
<evidence type="ECO:0000256" key="4">
    <source>
        <dbReference type="ARBA" id="ARBA00022723"/>
    </source>
</evidence>
<dbReference type="KEGG" id="kqi:F1D05_07690"/>
<evidence type="ECO:0000256" key="6">
    <source>
        <dbReference type="ARBA" id="ARBA00022842"/>
    </source>
</evidence>
<evidence type="ECO:0000256" key="2">
    <source>
        <dbReference type="ARBA" id="ARBA00022649"/>
    </source>
</evidence>
<sequence length="137" mass="15133">MVVFDTNVASELMKAKPDETVRRWYAGRRPDGLYTTAITVAEIRRGIGRLPAGRRQERMSEAVVEIFTECVDAILPFDAYAAAMYAEIVVGRERAGRPIGPADAMIAAICRLVDATLATRDTKDFAETGVELVNPWE</sequence>
<evidence type="ECO:0000256" key="8">
    <source>
        <dbReference type="HAMAP-Rule" id="MF_00265"/>
    </source>
</evidence>
<keyword evidence="6 8" id="KW-0460">Magnesium</keyword>
<evidence type="ECO:0000256" key="7">
    <source>
        <dbReference type="ARBA" id="ARBA00038093"/>
    </source>
</evidence>
<dbReference type="EMBL" id="CP043661">
    <property type="protein sequence ID" value="QNE22814.1"/>
    <property type="molecule type" value="Genomic_DNA"/>
</dbReference>
<evidence type="ECO:0000259" key="9">
    <source>
        <dbReference type="Pfam" id="PF01850"/>
    </source>
</evidence>
<dbReference type="PANTHER" id="PTHR33653">
    <property type="entry name" value="RIBONUCLEASE VAPC2"/>
    <property type="match status" value="1"/>
</dbReference>
<dbReference type="Gene3D" id="3.40.50.1010">
    <property type="entry name" value="5'-nuclease"/>
    <property type="match status" value="1"/>
</dbReference>
<dbReference type="GO" id="GO:0000287">
    <property type="term" value="F:magnesium ion binding"/>
    <property type="evidence" value="ECO:0007669"/>
    <property type="project" value="UniProtKB-UniRule"/>
</dbReference>
<dbReference type="Proteomes" id="UP000515563">
    <property type="component" value="Chromosome"/>
</dbReference>
<evidence type="ECO:0000256" key="3">
    <source>
        <dbReference type="ARBA" id="ARBA00022722"/>
    </source>
</evidence>
<dbReference type="CDD" id="cd18731">
    <property type="entry name" value="PIN_NgFitB-like"/>
    <property type="match status" value="1"/>
</dbReference>
<name>A0A7G6X999_9ACTN</name>
<dbReference type="SUPFAM" id="SSF88723">
    <property type="entry name" value="PIN domain-like"/>
    <property type="match status" value="1"/>
</dbReference>
<gene>
    <name evidence="8" type="primary">vapC</name>
    <name evidence="10" type="ORF">F1D05_07690</name>
</gene>
<dbReference type="HAMAP" id="MF_00265">
    <property type="entry name" value="VapC_Nob1"/>
    <property type="match status" value="1"/>
</dbReference>
<feature type="domain" description="PIN" evidence="9">
    <location>
        <begin position="2"/>
        <end position="129"/>
    </location>
</feature>
<evidence type="ECO:0000256" key="1">
    <source>
        <dbReference type="ARBA" id="ARBA00001946"/>
    </source>
</evidence>
<reference evidence="11" key="1">
    <citation type="submission" date="2019-09" db="EMBL/GenBank/DDBJ databases">
        <title>Antimicrobial potential of Antarctic Bacteria.</title>
        <authorList>
            <person name="Benaud N."/>
            <person name="Edwards R.J."/>
            <person name="Ferrari B.C."/>
        </authorList>
    </citation>
    <scope>NUCLEOTIDE SEQUENCE [LARGE SCALE GENOMIC DNA]</scope>
    <source>
        <strain evidence="11">SPB151</strain>
    </source>
</reference>
<dbReference type="InterPro" id="IPR002716">
    <property type="entry name" value="PIN_dom"/>
</dbReference>
<accession>A0A7G6X999</accession>
<organism evidence="10 11">
    <name type="scientific">Kribbella qitaiheensis</name>
    <dbReference type="NCBI Taxonomy" id="1544730"/>
    <lineage>
        <taxon>Bacteria</taxon>
        <taxon>Bacillati</taxon>
        <taxon>Actinomycetota</taxon>
        <taxon>Actinomycetes</taxon>
        <taxon>Propionibacteriales</taxon>
        <taxon>Kribbellaceae</taxon>
        <taxon>Kribbella</taxon>
    </lineage>
</organism>
<keyword evidence="2 8" id="KW-1277">Toxin-antitoxin system</keyword>
<reference evidence="10 11" key="2">
    <citation type="journal article" date="2020" name="Microbiol. Resour. Announc.">
        <title>Antarctic desert soil bacteria exhibit high novel natural product potential, evaluated through long-read genome sequencing and comparative genomics.</title>
        <authorList>
            <person name="Benaud N."/>
            <person name="Edwards R.J."/>
            <person name="Amos T.G."/>
            <person name="D'Agostino P.M."/>
            <person name="Gutierrez-Chavez C."/>
            <person name="Montgomery K."/>
            <person name="Nicetic I."/>
            <person name="Ferrari B.C."/>
        </authorList>
    </citation>
    <scope>NUCLEOTIDE SEQUENCE [LARGE SCALE GENOMIC DNA]</scope>
    <source>
        <strain evidence="10 11">SPB151</strain>
    </source>
</reference>
<dbReference type="InterPro" id="IPR029060">
    <property type="entry name" value="PIN-like_dom_sf"/>
</dbReference>
<proteinExistence type="inferred from homology"/>
<dbReference type="EC" id="3.1.-.-" evidence="8"/>
<dbReference type="AlphaFoldDB" id="A0A7G6X999"/>
<keyword evidence="8" id="KW-0800">Toxin</keyword>
<dbReference type="GO" id="GO:0090729">
    <property type="term" value="F:toxin activity"/>
    <property type="evidence" value="ECO:0007669"/>
    <property type="project" value="UniProtKB-KW"/>
</dbReference>
<dbReference type="GO" id="GO:0016787">
    <property type="term" value="F:hydrolase activity"/>
    <property type="evidence" value="ECO:0007669"/>
    <property type="project" value="UniProtKB-KW"/>
</dbReference>
<keyword evidence="3 8" id="KW-0540">Nuclease</keyword>
<evidence type="ECO:0000313" key="10">
    <source>
        <dbReference type="EMBL" id="QNE22814.1"/>
    </source>
</evidence>
<dbReference type="InterPro" id="IPR050556">
    <property type="entry name" value="Type_II_TA_system_RNase"/>
</dbReference>
<dbReference type="InterPro" id="IPR022907">
    <property type="entry name" value="VapC_family"/>
</dbReference>
<evidence type="ECO:0000313" key="11">
    <source>
        <dbReference type="Proteomes" id="UP000515563"/>
    </source>
</evidence>
<keyword evidence="11" id="KW-1185">Reference proteome</keyword>
<comment type="similarity">
    <text evidence="7 8">Belongs to the PINc/VapC protein family.</text>
</comment>
<dbReference type="GO" id="GO:0004540">
    <property type="term" value="F:RNA nuclease activity"/>
    <property type="evidence" value="ECO:0007669"/>
    <property type="project" value="InterPro"/>
</dbReference>
<keyword evidence="5 8" id="KW-0378">Hydrolase</keyword>
<evidence type="ECO:0000256" key="5">
    <source>
        <dbReference type="ARBA" id="ARBA00022801"/>
    </source>
</evidence>
<dbReference type="PANTHER" id="PTHR33653:SF1">
    <property type="entry name" value="RIBONUCLEASE VAPC2"/>
    <property type="match status" value="1"/>
</dbReference>
<feature type="binding site" evidence="8">
    <location>
        <position position="5"/>
    </location>
    <ligand>
        <name>Mg(2+)</name>
        <dbReference type="ChEBI" id="CHEBI:18420"/>
    </ligand>
</feature>
<comment type="function">
    <text evidence="8">Toxic component of a toxin-antitoxin (TA) system. An RNase.</text>
</comment>
<feature type="binding site" evidence="8">
    <location>
        <position position="103"/>
    </location>
    <ligand>
        <name>Mg(2+)</name>
        <dbReference type="ChEBI" id="CHEBI:18420"/>
    </ligand>
</feature>